<sequence length="310" mass="34756">MGLDTERFVEPVDPELRCKLCGQVLDEPLSAPCGHVFCASCLLPWAVRQRRCPLRCQPICVQELHRVLPLRNLVQRLPVKCDYSARGCRRHVLLRQLAAHVEHCAFSPARCRPRQEEDCAEGLDVQLHRRGSGIREGCGLAAVRRKQQQWPGCGEASDEEDAARSCCPRALGTRRSQSASCQQELKRQAVCWRQDEKALLGQLAALQSEVQLTALKYQHKLSQYVSHLGTIPRDRGSGPRSKTEQPKIFTIMLHRENDTLGFNITGGKHSQNDPLESAEGIYVSRILVNGPADKTDGLQINDKIIQIFIV</sequence>
<dbReference type="InterPro" id="IPR001841">
    <property type="entry name" value="Znf_RING"/>
</dbReference>
<reference evidence="8" key="1">
    <citation type="submission" date="2025-08" db="UniProtKB">
        <authorList>
            <consortium name="RefSeq"/>
        </authorList>
    </citation>
    <scope>IDENTIFICATION</scope>
</reference>
<dbReference type="PANTHER" id="PTHR10131">
    <property type="entry name" value="TNF RECEPTOR ASSOCIATED FACTOR"/>
    <property type="match status" value="1"/>
</dbReference>
<gene>
    <name evidence="8" type="primary">LOC107107115</name>
</gene>
<dbReference type="PROSITE" id="PS50106">
    <property type="entry name" value="PDZ"/>
    <property type="match status" value="1"/>
</dbReference>
<dbReference type="PROSITE" id="PS50089">
    <property type="entry name" value="ZF_RING_2"/>
    <property type="match status" value="1"/>
</dbReference>
<dbReference type="Gene3D" id="3.30.40.10">
    <property type="entry name" value="Zinc/RING finger domain, C3HC4 (zinc finger)"/>
    <property type="match status" value="2"/>
</dbReference>
<evidence type="ECO:0000256" key="2">
    <source>
        <dbReference type="ARBA" id="ARBA00022771"/>
    </source>
</evidence>
<dbReference type="CDD" id="cd16719">
    <property type="entry name" value="RING-HC_LNX4"/>
    <property type="match status" value="1"/>
</dbReference>
<dbReference type="SUPFAM" id="SSF57850">
    <property type="entry name" value="RING/U-box"/>
    <property type="match status" value="1"/>
</dbReference>
<evidence type="ECO:0000313" key="7">
    <source>
        <dbReference type="Proteomes" id="UP000694871"/>
    </source>
</evidence>
<dbReference type="PROSITE" id="PS00518">
    <property type="entry name" value="ZF_RING_1"/>
    <property type="match status" value="1"/>
</dbReference>
<dbReference type="Pfam" id="PF00595">
    <property type="entry name" value="PDZ"/>
    <property type="match status" value="1"/>
</dbReference>
<dbReference type="RefSeq" id="XP_015262839.1">
    <property type="nucleotide sequence ID" value="XM_015407353.1"/>
</dbReference>
<evidence type="ECO:0000256" key="1">
    <source>
        <dbReference type="ARBA" id="ARBA00022723"/>
    </source>
</evidence>
<evidence type="ECO:0000313" key="8">
    <source>
        <dbReference type="RefSeq" id="XP_015262839.1"/>
    </source>
</evidence>
<dbReference type="Proteomes" id="UP000694871">
    <property type="component" value="Unplaced"/>
</dbReference>
<evidence type="ECO:0000256" key="3">
    <source>
        <dbReference type="ARBA" id="ARBA00022833"/>
    </source>
</evidence>
<feature type="domain" description="PDZ" evidence="6">
    <location>
        <begin position="250"/>
        <end position="307"/>
    </location>
</feature>
<keyword evidence="3" id="KW-0862">Zinc</keyword>
<dbReference type="InterPro" id="IPR017907">
    <property type="entry name" value="Znf_RING_CS"/>
</dbReference>
<keyword evidence="7" id="KW-1185">Reference proteome</keyword>
<dbReference type="Gene3D" id="2.30.42.10">
    <property type="match status" value="1"/>
</dbReference>
<dbReference type="PANTHER" id="PTHR10131:SF157">
    <property type="entry name" value="RECEPTOR-ASSOCIATED FACTOR, PUTATIVE-RELATED"/>
    <property type="match status" value="1"/>
</dbReference>
<evidence type="ECO:0000259" key="5">
    <source>
        <dbReference type="PROSITE" id="PS50089"/>
    </source>
</evidence>
<dbReference type="InterPro" id="IPR013083">
    <property type="entry name" value="Znf_RING/FYVE/PHD"/>
</dbReference>
<dbReference type="Pfam" id="PF13923">
    <property type="entry name" value="zf-C3HC4_2"/>
    <property type="match status" value="1"/>
</dbReference>
<dbReference type="SUPFAM" id="SSF49599">
    <property type="entry name" value="TRAF domain-like"/>
    <property type="match status" value="1"/>
</dbReference>
<dbReference type="InterPro" id="IPR001478">
    <property type="entry name" value="PDZ"/>
</dbReference>
<keyword evidence="2 4" id="KW-0863">Zinc-finger</keyword>
<dbReference type="GeneID" id="107107115"/>
<organism evidence="7 8">
    <name type="scientific">Gekko japonicus</name>
    <name type="common">Schlegel's Japanese gecko</name>
    <dbReference type="NCBI Taxonomy" id="146911"/>
    <lineage>
        <taxon>Eukaryota</taxon>
        <taxon>Metazoa</taxon>
        <taxon>Chordata</taxon>
        <taxon>Craniata</taxon>
        <taxon>Vertebrata</taxon>
        <taxon>Euteleostomi</taxon>
        <taxon>Lepidosauria</taxon>
        <taxon>Squamata</taxon>
        <taxon>Bifurcata</taxon>
        <taxon>Gekkota</taxon>
        <taxon>Gekkonidae</taxon>
        <taxon>Gekkoninae</taxon>
        <taxon>Gekko</taxon>
    </lineage>
</organism>
<dbReference type="InterPro" id="IPR036034">
    <property type="entry name" value="PDZ_sf"/>
</dbReference>
<accession>A0ABM1JN02</accession>
<dbReference type="SMART" id="SM00184">
    <property type="entry name" value="RING"/>
    <property type="match status" value="1"/>
</dbReference>
<proteinExistence type="predicted"/>
<feature type="domain" description="RING-type" evidence="5">
    <location>
        <begin position="18"/>
        <end position="54"/>
    </location>
</feature>
<protein>
    <submittedName>
        <fullName evidence="8">PDZ domain-containing RING finger protein 4-like</fullName>
    </submittedName>
</protein>
<evidence type="ECO:0000256" key="4">
    <source>
        <dbReference type="PROSITE-ProRule" id="PRU00175"/>
    </source>
</evidence>
<evidence type="ECO:0000259" key="6">
    <source>
        <dbReference type="PROSITE" id="PS50106"/>
    </source>
</evidence>
<dbReference type="SUPFAM" id="SSF50156">
    <property type="entry name" value="PDZ domain-like"/>
    <property type="match status" value="1"/>
</dbReference>
<keyword evidence="1" id="KW-0479">Metal-binding</keyword>
<name>A0ABM1JN02_GEKJA</name>